<feature type="region of interest" description="Disordered" evidence="12">
    <location>
        <begin position="744"/>
        <end position="767"/>
    </location>
</feature>
<dbReference type="Ensembl" id="ENSACLT00000012789.2">
    <property type="protein sequence ID" value="ENSACLP00000012485.1"/>
    <property type="gene ID" value="ENSACLG00000008529.2"/>
</dbReference>
<dbReference type="OMA" id="SQCNNTE"/>
<dbReference type="Pfam" id="PF00169">
    <property type="entry name" value="PH"/>
    <property type="match status" value="2"/>
</dbReference>
<evidence type="ECO:0000256" key="12">
    <source>
        <dbReference type="SAM" id="MobiDB-lite"/>
    </source>
</evidence>
<proteinExistence type="predicted"/>
<feature type="region of interest" description="Disordered" evidence="12">
    <location>
        <begin position="338"/>
        <end position="384"/>
    </location>
</feature>
<feature type="compositionally biased region" description="Polar residues" evidence="12">
    <location>
        <begin position="137"/>
        <end position="148"/>
    </location>
</feature>
<accession>A0A3P8P661</accession>
<evidence type="ECO:0000256" key="10">
    <source>
        <dbReference type="ARBA" id="ARBA00023273"/>
    </source>
</evidence>
<feature type="domain" description="PH" evidence="13">
    <location>
        <begin position="216"/>
        <end position="312"/>
    </location>
</feature>
<dbReference type="InterPro" id="IPR001849">
    <property type="entry name" value="PH_domain"/>
</dbReference>
<dbReference type="Bgee" id="ENSACLG00000008529">
    <property type="expression patterns" value="Expressed in spleen and 5 other cell types or tissues"/>
</dbReference>
<dbReference type="PANTHER" id="PTHR14338:SF1">
    <property type="entry name" value="ACTIN FILAMENT-ASSOCIATED PROTEIN 1-LIKE 1"/>
    <property type="match status" value="1"/>
</dbReference>
<evidence type="ECO:0000256" key="5">
    <source>
        <dbReference type="ARBA" id="ARBA00016930"/>
    </source>
</evidence>
<comment type="subcellular location">
    <subcellularLocation>
        <location evidence="3">Cell projection</location>
        <location evidence="3">Invadopodium</location>
    </subcellularLocation>
    <subcellularLocation>
        <location evidence="2">Cell projection</location>
        <location evidence="2">Podosome</location>
    </subcellularLocation>
    <subcellularLocation>
        <location evidence="4">Cytoplasm</location>
    </subcellularLocation>
</comment>
<sequence length="767" mass="85561">MDSKRQSVVMERLVNELGSLLKMLDHETVSPATAEKMASIRNILDSLQLSVNGSDVYMNSCLYGNGTSFVESLFEDFGCDLHMLSASPVEQKEHKDEEEKTHPNKSTPTDTPPPPPLPTTPLPDDYYEEAVPLDPGSTPQYFTTTSRNSVEDAYYEDADNNYPTTRMNGPPKSSYNDSDALSSSYESYEEEEEEAKGRDQPQRWTAEERTDGPVRDCRICAFLLRKKRFGQWAKQLVVVRDNKLQCFKSIKESSPNTELPLNLCNVIYVPKEGRKKRHELRFSLPGGEALVLAVQSKEQAQRWLKVVHDVGSQCSNTEGLDGSTSPIIQRKLELDKVLQSERQASDSDSGPTADSQATAHGSGRDTTDSLNRGKRGAFSELTGSMSRAAGRKINRIITFSKRKPPLPGESPLSSGQHDNPRSGYLSVCLSGSWRERWCVLRGGSLYLQKDPGDQRPPIIVVPLKGAEVMPGGLGPKHPFSFRILQGGNELAALEASCSEDLGRWLGVLFAETGSSTLPEELHYDYIDVDTLTDIRHAARHSFLWATTANSSSSASIDSRTYDEVYESVAEVDVESRGGQVRRHASFSSRDSEKTEQQAAIKRHASNVNQYGRYGKTRAEEDARRYLREKEELEKQKEDLRNALISLRKEKRQLKEEGKSGTGNSVEKQLAELETLCKQKEEERVELELRLTEVKENLKKSLARGALGPPTDTKINVKAQGSKVEKVYMETVPVNAASELRKRPPSLYASSKGNVMQKAKEWESKKGT</sequence>
<feature type="compositionally biased region" description="Basic and acidic residues" evidence="12">
    <location>
        <begin position="90"/>
        <end position="102"/>
    </location>
</feature>
<keyword evidence="8" id="KW-0965">Cell junction</keyword>
<reference evidence="14" key="1">
    <citation type="submission" date="2018-05" db="EMBL/GenBank/DDBJ databases">
        <authorList>
            <person name="Datahose"/>
        </authorList>
    </citation>
    <scope>NUCLEOTIDE SEQUENCE</scope>
</reference>
<evidence type="ECO:0000256" key="7">
    <source>
        <dbReference type="ARBA" id="ARBA00022737"/>
    </source>
</evidence>
<feature type="compositionally biased region" description="Basic and acidic residues" evidence="12">
    <location>
        <begin position="195"/>
        <end position="209"/>
    </location>
</feature>
<organism evidence="14 15">
    <name type="scientific">Astatotilapia calliptera</name>
    <name type="common">Eastern happy</name>
    <name type="synonym">Chromis callipterus</name>
    <dbReference type="NCBI Taxonomy" id="8154"/>
    <lineage>
        <taxon>Eukaryota</taxon>
        <taxon>Metazoa</taxon>
        <taxon>Chordata</taxon>
        <taxon>Craniata</taxon>
        <taxon>Vertebrata</taxon>
        <taxon>Euteleostomi</taxon>
        <taxon>Actinopterygii</taxon>
        <taxon>Neopterygii</taxon>
        <taxon>Teleostei</taxon>
        <taxon>Neoteleostei</taxon>
        <taxon>Acanthomorphata</taxon>
        <taxon>Ovalentaria</taxon>
        <taxon>Cichlomorphae</taxon>
        <taxon>Cichliformes</taxon>
        <taxon>Cichlidae</taxon>
        <taxon>African cichlids</taxon>
        <taxon>Pseudocrenilabrinae</taxon>
        <taxon>Haplochromini</taxon>
        <taxon>Astatotilapia</taxon>
    </lineage>
</organism>
<dbReference type="InterPro" id="IPR030113">
    <property type="entry name" value="AFAP"/>
</dbReference>
<dbReference type="GO" id="GO:0042995">
    <property type="term" value="C:cell projection"/>
    <property type="evidence" value="ECO:0007669"/>
    <property type="project" value="UniProtKB-SubCell"/>
</dbReference>
<dbReference type="GO" id="GO:0005829">
    <property type="term" value="C:cytosol"/>
    <property type="evidence" value="ECO:0007669"/>
    <property type="project" value="TreeGrafter"/>
</dbReference>
<protein>
    <recommendedName>
        <fullName evidence="5">Actin filament-associated protein 1-like 1</fullName>
    </recommendedName>
</protein>
<evidence type="ECO:0000313" key="15">
    <source>
        <dbReference type="Proteomes" id="UP000265100"/>
    </source>
</evidence>
<feature type="compositionally biased region" description="Basic and acidic residues" evidence="12">
    <location>
        <begin position="757"/>
        <end position="767"/>
    </location>
</feature>
<evidence type="ECO:0000256" key="4">
    <source>
        <dbReference type="ARBA" id="ARBA00004496"/>
    </source>
</evidence>
<evidence type="ECO:0000256" key="3">
    <source>
        <dbReference type="ARBA" id="ARBA00004264"/>
    </source>
</evidence>
<evidence type="ECO:0000256" key="1">
    <source>
        <dbReference type="ARBA" id="ARBA00002089"/>
    </source>
</evidence>
<evidence type="ECO:0000313" key="14">
    <source>
        <dbReference type="Ensembl" id="ENSACLP00000012485.1"/>
    </source>
</evidence>
<keyword evidence="15" id="KW-1185">Reference proteome</keyword>
<feature type="region of interest" description="Disordered" evidence="12">
    <location>
        <begin position="89"/>
        <end position="209"/>
    </location>
</feature>
<evidence type="ECO:0000259" key="13">
    <source>
        <dbReference type="PROSITE" id="PS50003"/>
    </source>
</evidence>
<dbReference type="Proteomes" id="UP000265100">
    <property type="component" value="Chromosome 10"/>
</dbReference>
<dbReference type="SMART" id="SM00233">
    <property type="entry name" value="PH"/>
    <property type="match status" value="2"/>
</dbReference>
<dbReference type="FunFam" id="2.30.29.30:FF:000020">
    <property type="entry name" value="Actin filament-associated protein 1-like 2 isoform 1"/>
    <property type="match status" value="1"/>
</dbReference>
<keyword evidence="9 11" id="KW-0175">Coiled coil</keyword>
<feature type="region of interest" description="Disordered" evidence="12">
    <location>
        <begin position="579"/>
        <end position="615"/>
    </location>
</feature>
<feature type="compositionally biased region" description="Pro residues" evidence="12">
    <location>
        <begin position="110"/>
        <end position="121"/>
    </location>
</feature>
<dbReference type="GeneTree" id="ENSGT00950000183067"/>
<dbReference type="Gene3D" id="2.30.29.30">
    <property type="entry name" value="Pleckstrin-homology domain (PH domain)/Phosphotyrosine-binding domain (PTB)"/>
    <property type="match status" value="2"/>
</dbReference>
<feature type="domain" description="PH" evidence="13">
    <location>
        <begin position="418"/>
        <end position="513"/>
    </location>
</feature>
<comment type="function">
    <text evidence="1">May be involved in podosome and invadosome formation.</text>
</comment>
<keyword evidence="7" id="KW-0677">Repeat</keyword>
<name>A0A3P8P661_ASTCA</name>
<dbReference type="AlphaFoldDB" id="A0A3P8P661"/>
<evidence type="ECO:0000256" key="9">
    <source>
        <dbReference type="ARBA" id="ARBA00023054"/>
    </source>
</evidence>
<evidence type="ECO:0000256" key="11">
    <source>
        <dbReference type="SAM" id="Coils"/>
    </source>
</evidence>
<feature type="compositionally biased region" description="Polar residues" evidence="12">
    <location>
        <begin position="346"/>
        <end position="359"/>
    </location>
</feature>
<dbReference type="CDD" id="cd13307">
    <property type="entry name" value="PH2_AFAP"/>
    <property type="match status" value="1"/>
</dbReference>
<feature type="compositionally biased region" description="Low complexity" evidence="12">
    <location>
        <begin position="173"/>
        <end position="186"/>
    </location>
</feature>
<dbReference type="GO" id="GO:0002102">
    <property type="term" value="C:podosome"/>
    <property type="evidence" value="ECO:0007669"/>
    <property type="project" value="UniProtKB-SubCell"/>
</dbReference>
<dbReference type="PANTHER" id="PTHR14338">
    <property type="entry name" value="ACTIN FILAMENT-ASSOCIATED PROTEIN 1 FAMILY MEMBER"/>
    <property type="match status" value="1"/>
</dbReference>
<evidence type="ECO:0000256" key="8">
    <source>
        <dbReference type="ARBA" id="ARBA00022949"/>
    </source>
</evidence>
<dbReference type="GO" id="GO:0017124">
    <property type="term" value="F:SH3 domain binding"/>
    <property type="evidence" value="ECO:0007669"/>
    <property type="project" value="TreeGrafter"/>
</dbReference>
<feature type="coiled-coil region" evidence="11">
    <location>
        <begin position="615"/>
        <end position="703"/>
    </location>
</feature>
<reference evidence="14" key="3">
    <citation type="submission" date="2025-09" db="UniProtKB">
        <authorList>
            <consortium name="Ensembl"/>
        </authorList>
    </citation>
    <scope>IDENTIFICATION</scope>
</reference>
<evidence type="ECO:0000256" key="6">
    <source>
        <dbReference type="ARBA" id="ARBA00022490"/>
    </source>
</evidence>
<keyword evidence="10" id="KW-0966">Cell projection</keyword>
<dbReference type="SUPFAM" id="SSF50729">
    <property type="entry name" value="PH domain-like"/>
    <property type="match status" value="2"/>
</dbReference>
<keyword evidence="6" id="KW-0963">Cytoplasm</keyword>
<dbReference type="InterPro" id="IPR011993">
    <property type="entry name" value="PH-like_dom_sf"/>
</dbReference>
<dbReference type="PROSITE" id="PS50003">
    <property type="entry name" value="PH_DOMAIN"/>
    <property type="match status" value="2"/>
</dbReference>
<evidence type="ECO:0000256" key="2">
    <source>
        <dbReference type="ARBA" id="ARBA00004188"/>
    </source>
</evidence>
<reference evidence="14" key="2">
    <citation type="submission" date="2025-08" db="UniProtKB">
        <authorList>
            <consortium name="Ensembl"/>
        </authorList>
    </citation>
    <scope>IDENTIFICATION</scope>
</reference>
<feature type="region of interest" description="Disordered" evidence="12">
    <location>
        <begin position="396"/>
        <end position="419"/>
    </location>
</feature>